<keyword evidence="13" id="KW-0464">Manganese</keyword>
<evidence type="ECO:0000256" key="14">
    <source>
        <dbReference type="ARBA" id="ARBA00030587"/>
    </source>
</evidence>
<dbReference type="PANTHER" id="PTHR11986">
    <property type="entry name" value="AMINOTRANSFERASE CLASS III"/>
    <property type="match status" value="1"/>
</dbReference>
<dbReference type="InterPro" id="IPR050103">
    <property type="entry name" value="Class-III_PLP-dep_AT"/>
</dbReference>
<evidence type="ECO:0000256" key="5">
    <source>
        <dbReference type="ARBA" id="ARBA00012168"/>
    </source>
</evidence>
<dbReference type="SUPFAM" id="SSF52768">
    <property type="entry name" value="Arginase/deacetylase"/>
    <property type="match status" value="1"/>
</dbReference>
<keyword evidence="8 16" id="KW-0032">Aminotransferase</keyword>
<dbReference type="Pfam" id="PF00202">
    <property type="entry name" value="Aminotran_3"/>
    <property type="match status" value="1"/>
</dbReference>
<dbReference type="Gene3D" id="3.40.800.10">
    <property type="entry name" value="Ureohydrolase domain"/>
    <property type="match status" value="1"/>
</dbReference>
<comment type="cofactor">
    <cofactor evidence="2">
        <name>Mn(2+)</name>
        <dbReference type="ChEBI" id="CHEBI:29035"/>
    </cofactor>
</comment>
<evidence type="ECO:0000256" key="12">
    <source>
        <dbReference type="ARBA" id="ARBA00022898"/>
    </source>
</evidence>
<dbReference type="RefSeq" id="WP_277831448.1">
    <property type="nucleotide sequence ID" value="NZ_JARQZE010000003.1"/>
</dbReference>
<comment type="pathway">
    <text evidence="4">Nitrogen metabolism; urea cycle; L-ornithine and urea from L-arginine: step 1/1.</text>
</comment>
<dbReference type="PROSITE" id="PS51409">
    <property type="entry name" value="ARGINASE_2"/>
    <property type="match status" value="1"/>
</dbReference>
<evidence type="ECO:0000313" key="16">
    <source>
        <dbReference type="EMBL" id="MFD1262359.1"/>
    </source>
</evidence>
<reference evidence="17" key="1">
    <citation type="journal article" date="2019" name="Int. J. Syst. Evol. Microbiol.">
        <title>The Global Catalogue of Microorganisms (GCM) 10K type strain sequencing project: providing services to taxonomists for standard genome sequencing and annotation.</title>
        <authorList>
            <consortium name="The Broad Institute Genomics Platform"/>
            <consortium name="The Broad Institute Genome Sequencing Center for Infectious Disease"/>
            <person name="Wu L."/>
            <person name="Ma J."/>
        </authorList>
    </citation>
    <scope>NUCLEOTIDE SEQUENCE [LARGE SCALE GENOMIC DNA]</scope>
    <source>
        <strain evidence="17">CCUG 48884</strain>
    </source>
</reference>
<evidence type="ECO:0000256" key="8">
    <source>
        <dbReference type="ARBA" id="ARBA00022576"/>
    </source>
</evidence>
<keyword evidence="11" id="KW-0378">Hydrolase</keyword>
<dbReference type="InterPro" id="IPR020855">
    <property type="entry name" value="Ureohydrolase_Mn_BS"/>
</dbReference>
<evidence type="ECO:0000256" key="13">
    <source>
        <dbReference type="ARBA" id="ARBA00023211"/>
    </source>
</evidence>
<dbReference type="CDD" id="cd09989">
    <property type="entry name" value="Arginase"/>
    <property type="match status" value="1"/>
</dbReference>
<dbReference type="InterPro" id="IPR015424">
    <property type="entry name" value="PyrdxlP-dep_Trfase"/>
</dbReference>
<evidence type="ECO:0000256" key="2">
    <source>
        <dbReference type="ARBA" id="ARBA00001936"/>
    </source>
</evidence>
<dbReference type="GO" id="GO:0004587">
    <property type="term" value="F:ornithine aminotransferase activity"/>
    <property type="evidence" value="ECO:0007669"/>
    <property type="project" value="UniProtKB-EC"/>
</dbReference>
<dbReference type="InterPro" id="IPR005814">
    <property type="entry name" value="Aminotrans_3"/>
</dbReference>
<evidence type="ECO:0000256" key="3">
    <source>
        <dbReference type="ARBA" id="ARBA00004998"/>
    </source>
</evidence>
<dbReference type="EC" id="3.5.3.1" evidence="5"/>
<dbReference type="SUPFAM" id="SSF53383">
    <property type="entry name" value="PLP-dependent transferases"/>
    <property type="match status" value="1"/>
</dbReference>
<proteinExistence type="inferred from homology"/>
<dbReference type="PANTHER" id="PTHR11986:SF18">
    <property type="entry name" value="ORNITHINE AMINOTRANSFERASE, MITOCHONDRIAL"/>
    <property type="match status" value="1"/>
</dbReference>
<keyword evidence="12" id="KW-0663">Pyridoxal phosphate</keyword>
<dbReference type="InterPro" id="IPR015421">
    <property type="entry name" value="PyrdxlP-dep_Trfase_major"/>
</dbReference>
<protein>
    <recommendedName>
        <fullName evidence="14">Ornithine--oxo-acid aminotransferase</fullName>
        <ecNumber evidence="6">2.6.1.13</ecNumber>
        <ecNumber evidence="5">3.5.3.1</ecNumber>
    </recommendedName>
</protein>
<comment type="cofactor">
    <cofactor evidence="1">
        <name>pyridoxal 5'-phosphate</name>
        <dbReference type="ChEBI" id="CHEBI:597326"/>
    </cofactor>
</comment>
<evidence type="ECO:0000256" key="4">
    <source>
        <dbReference type="ARBA" id="ARBA00005098"/>
    </source>
</evidence>
<evidence type="ECO:0000313" key="17">
    <source>
        <dbReference type="Proteomes" id="UP001597158"/>
    </source>
</evidence>
<dbReference type="Gene3D" id="3.40.640.10">
    <property type="entry name" value="Type I PLP-dependent aspartate aminotransferase-like (Major domain)"/>
    <property type="match status" value="1"/>
</dbReference>
<keyword evidence="9 16" id="KW-0808">Transferase</keyword>
<name>A0ABW3WA28_9RHOO</name>
<evidence type="ECO:0000256" key="6">
    <source>
        <dbReference type="ARBA" id="ARBA00012924"/>
    </source>
</evidence>
<evidence type="ECO:0000256" key="11">
    <source>
        <dbReference type="ARBA" id="ARBA00022801"/>
    </source>
</evidence>
<dbReference type="InterPro" id="IPR014033">
    <property type="entry name" value="Arginase"/>
</dbReference>
<dbReference type="EC" id="2.6.1.13" evidence="6"/>
<dbReference type="InterPro" id="IPR023696">
    <property type="entry name" value="Ureohydrolase_dom_sf"/>
</dbReference>
<dbReference type="Proteomes" id="UP001597158">
    <property type="component" value="Unassembled WGS sequence"/>
</dbReference>
<keyword evidence="17" id="KW-1185">Reference proteome</keyword>
<dbReference type="NCBIfam" id="TIGR01885">
    <property type="entry name" value="Orn_aminotrans"/>
    <property type="match status" value="1"/>
</dbReference>
<dbReference type="CDD" id="cd00610">
    <property type="entry name" value="OAT_like"/>
    <property type="match status" value="1"/>
</dbReference>
<dbReference type="InterPro" id="IPR010164">
    <property type="entry name" value="Orn_aminotrans"/>
</dbReference>
<comment type="similarity">
    <text evidence="15">Belongs to the arginase family.</text>
</comment>
<evidence type="ECO:0000256" key="15">
    <source>
        <dbReference type="PROSITE-ProRule" id="PRU00742"/>
    </source>
</evidence>
<comment type="caution">
    <text evidence="16">The sequence shown here is derived from an EMBL/GenBank/DDBJ whole genome shotgun (WGS) entry which is preliminary data.</text>
</comment>
<dbReference type="PROSITE" id="PS00600">
    <property type="entry name" value="AA_TRANSFER_CLASS_3"/>
    <property type="match status" value="1"/>
</dbReference>
<dbReference type="InterPro" id="IPR049704">
    <property type="entry name" value="Aminotrans_3_PPA_site"/>
</dbReference>
<keyword evidence="10" id="KW-0479">Metal-binding</keyword>
<dbReference type="Pfam" id="PF00491">
    <property type="entry name" value="Arginase"/>
    <property type="match status" value="1"/>
</dbReference>
<dbReference type="InterPro" id="IPR006035">
    <property type="entry name" value="Ureohydrolase"/>
</dbReference>
<sequence>MTTTRMDGMAPHVPHSIIRVIGAASALGAPAPGTAASPDSLQSGGLCAHLHAIGLGVDWLETLRPLAAGVPAQAAAQTGADPASTAENTEVADMARRLDDNGRFARRLADHVAAVPPGSFPLVLGGDHAIAAGTWRGVGRRCGRSPGLLWIDAHLDSHTDTSTHSGNIHGMPLAALLGVGHPQLCDIPGPTLDPARTCVLGARAWEAEERDLLRRLGVRIFDIEEIAQRGLAAVFCDALSIVRADEQAGFGVSLDLDALDPGHFPAVSCPEPGGLAPRALTDCLFSLRACADFIALEIVEYRPELDADGSGLRWVRELAAAALGPSTAWLREKERRYGAANYAPLPAVFQRGEGVWLWDTDGRRYLDMMSAYSAVSFGHSHPRLVQALTEQAQRLALTSRAFSSDRLPVFLERLCATFGYERALPVNTGLEAVETALKAARKWGYQVKGIAPGKARIIACDGNFHGRSIAIVGLSSNAHYRAGFGPFPPGLERIPFGDADALEAAITPDTAAFLVEPIQGEGGIVVPPAGYLSRCAEICRRHKVLLIADEVQTGLGRTGRLLACDHEGVRADGLILGKALGGGLLPVSAFLADRALMDVFGPGDHGSTFGGNPLAAAVGTEVLALLEQLRPWERAERLGTHLVQSLRAADLPGVRAIRGRGLLVGVAFEPNFADAGAIAERLLAHAIATRDTNGNVLRLAPPLIIDEETLEQAITTIVTTLRAFAAKRTRLADSVADLQ</sequence>
<accession>A0ABW3WA28</accession>
<dbReference type="InterPro" id="IPR015422">
    <property type="entry name" value="PyrdxlP-dep_Trfase_small"/>
</dbReference>
<evidence type="ECO:0000256" key="10">
    <source>
        <dbReference type="ARBA" id="ARBA00022723"/>
    </source>
</evidence>
<dbReference type="PROSITE" id="PS01053">
    <property type="entry name" value="ARGINASE_1"/>
    <property type="match status" value="1"/>
</dbReference>
<dbReference type="Gene3D" id="3.90.1150.10">
    <property type="entry name" value="Aspartate Aminotransferase, domain 1"/>
    <property type="match status" value="1"/>
</dbReference>
<gene>
    <name evidence="16" type="primary">rocD</name>
    <name evidence="16" type="ORF">ACFQ4M_02110</name>
</gene>
<dbReference type="PRINTS" id="PR00116">
    <property type="entry name" value="ARGINASE"/>
</dbReference>
<comment type="pathway">
    <text evidence="3">Amino-acid biosynthesis; L-proline biosynthesis; L-glutamate 5-semialdehyde from L-ornithine: step 1/1.</text>
</comment>
<organism evidence="16 17">
    <name type="scientific">Thauera mechernichensis</name>
    <dbReference type="NCBI Taxonomy" id="82788"/>
    <lineage>
        <taxon>Bacteria</taxon>
        <taxon>Pseudomonadati</taxon>
        <taxon>Pseudomonadota</taxon>
        <taxon>Betaproteobacteria</taxon>
        <taxon>Rhodocyclales</taxon>
        <taxon>Zoogloeaceae</taxon>
        <taxon>Thauera</taxon>
    </lineage>
</organism>
<keyword evidence="7" id="KW-0056">Arginine metabolism</keyword>
<evidence type="ECO:0000256" key="9">
    <source>
        <dbReference type="ARBA" id="ARBA00022679"/>
    </source>
</evidence>
<dbReference type="EMBL" id="JBHTMC010000002">
    <property type="protein sequence ID" value="MFD1262359.1"/>
    <property type="molecule type" value="Genomic_DNA"/>
</dbReference>
<evidence type="ECO:0000256" key="1">
    <source>
        <dbReference type="ARBA" id="ARBA00001933"/>
    </source>
</evidence>
<evidence type="ECO:0000256" key="7">
    <source>
        <dbReference type="ARBA" id="ARBA00022503"/>
    </source>
</evidence>